<reference evidence="2" key="1">
    <citation type="submission" date="2021-01" db="EMBL/GenBank/DDBJ databases">
        <authorList>
            <consortium name="Genoscope - CEA"/>
            <person name="William W."/>
        </authorList>
    </citation>
    <scope>NUCLEOTIDE SEQUENCE</scope>
</reference>
<sequence>MGSLKLVAFVSKSVFEHLQKKTILFQIYSFSFSKNELLNFKFEVLKSDSLFKTSNLKFYLFICILVLTIIHHIYNF</sequence>
<protein>
    <submittedName>
        <fullName evidence="2">(rape) hypothetical protein</fullName>
    </submittedName>
</protein>
<evidence type="ECO:0000256" key="1">
    <source>
        <dbReference type="SAM" id="Phobius"/>
    </source>
</evidence>
<keyword evidence="1" id="KW-1133">Transmembrane helix</keyword>
<accession>A0A816IIM4</accession>
<keyword evidence="1" id="KW-0472">Membrane</keyword>
<evidence type="ECO:0000313" key="2">
    <source>
        <dbReference type="EMBL" id="CAF1710656.1"/>
    </source>
</evidence>
<proteinExistence type="predicted"/>
<keyword evidence="1" id="KW-0812">Transmembrane</keyword>
<name>A0A816IIM4_BRANA</name>
<dbReference type="AlphaFoldDB" id="A0A816IIM4"/>
<dbReference type="EMBL" id="HG994367">
    <property type="protein sequence ID" value="CAF1710656.1"/>
    <property type="molecule type" value="Genomic_DNA"/>
</dbReference>
<feature type="transmembrane region" description="Helical" evidence="1">
    <location>
        <begin position="56"/>
        <end position="74"/>
    </location>
</feature>
<organism evidence="2">
    <name type="scientific">Brassica napus</name>
    <name type="common">Rape</name>
    <dbReference type="NCBI Taxonomy" id="3708"/>
    <lineage>
        <taxon>Eukaryota</taxon>
        <taxon>Viridiplantae</taxon>
        <taxon>Streptophyta</taxon>
        <taxon>Embryophyta</taxon>
        <taxon>Tracheophyta</taxon>
        <taxon>Spermatophyta</taxon>
        <taxon>Magnoliopsida</taxon>
        <taxon>eudicotyledons</taxon>
        <taxon>Gunneridae</taxon>
        <taxon>Pentapetalae</taxon>
        <taxon>rosids</taxon>
        <taxon>malvids</taxon>
        <taxon>Brassicales</taxon>
        <taxon>Brassicaceae</taxon>
        <taxon>Brassiceae</taxon>
        <taxon>Brassica</taxon>
    </lineage>
</organism>
<gene>
    <name evidence="2" type="ORF">DARMORV10_C03P81160.1</name>
</gene>
<dbReference type="Proteomes" id="UP001295469">
    <property type="component" value="Chromosome C03"/>
</dbReference>